<evidence type="ECO:0000256" key="1">
    <source>
        <dbReference type="SAM" id="SignalP"/>
    </source>
</evidence>
<sequence>MFRKKIGCYCIIFCFFVFGLMTTPSAQAATVLVWGDSLSAAFGMKQEEGWVSLLQQTLPEHRFVNQSISGEITANGLKRLPDALKEHKPDVLIIELGANDGLRGMPLDLLRNNLQLMIDLGKQAGCRVLLLGMQLPPNYGMRYSKSFSEIYVQLAQKNRIKVIPFFLQDIAGDIAHFQADHMHPTAQVQPEIMKTVRPVLLSLLSEQK</sequence>
<evidence type="ECO:0000259" key="2">
    <source>
        <dbReference type="Pfam" id="PF13472"/>
    </source>
</evidence>
<name>E0WCJ9_9BACT</name>
<proteinExistence type="predicted"/>
<dbReference type="AlphaFoldDB" id="E0WCJ9"/>
<evidence type="ECO:0000313" key="3">
    <source>
        <dbReference type="EMBL" id="ADC79143.1"/>
    </source>
</evidence>
<dbReference type="CDD" id="cd01822">
    <property type="entry name" value="Lysophospholipase_L1_like"/>
    <property type="match status" value="1"/>
</dbReference>
<dbReference type="GO" id="GO:0004622">
    <property type="term" value="F:phosphatidylcholine lysophospholipase activity"/>
    <property type="evidence" value="ECO:0007669"/>
    <property type="project" value="TreeGrafter"/>
</dbReference>
<accession>E0WCJ9</accession>
<keyword evidence="1" id="KW-0732">Signal</keyword>
<dbReference type="InterPro" id="IPR036514">
    <property type="entry name" value="SGNH_hydro_sf"/>
</dbReference>
<organism evidence="3">
    <name type="scientific">uncultured sludge bacterium</name>
    <dbReference type="NCBI Taxonomy" id="641485"/>
    <lineage>
        <taxon>Bacteria</taxon>
        <taxon>environmental samples</taxon>
    </lineage>
</organism>
<reference evidence="3" key="1">
    <citation type="journal article" date="2010" name="Bioresour. Technol.">
        <title>Use of metagenomic approaches to isolate lipolytic genes from activated sludge.</title>
        <authorList>
            <person name="Liaw R.B."/>
            <person name="Cheng M.P."/>
            <person name="Wu M.C."/>
            <person name="Lee C.Y."/>
        </authorList>
    </citation>
    <scope>NUCLEOTIDE SEQUENCE</scope>
</reference>
<feature type="domain" description="SGNH hydrolase-type esterase" evidence="2">
    <location>
        <begin position="35"/>
        <end position="187"/>
    </location>
</feature>
<dbReference type="Gene3D" id="3.40.50.1110">
    <property type="entry name" value="SGNH hydrolase"/>
    <property type="match status" value="1"/>
</dbReference>
<dbReference type="EMBL" id="FJ951172">
    <property type="protein sequence ID" value="ADC79143.1"/>
    <property type="molecule type" value="Genomic_DNA"/>
</dbReference>
<dbReference type="InterPro" id="IPR051532">
    <property type="entry name" value="Ester_Hydrolysis_Enzymes"/>
</dbReference>
<dbReference type="InterPro" id="IPR013830">
    <property type="entry name" value="SGNH_hydro"/>
</dbReference>
<dbReference type="PANTHER" id="PTHR30383:SF24">
    <property type="entry name" value="THIOESTERASE 1_PROTEASE 1_LYSOPHOSPHOLIPASE L1"/>
    <property type="match status" value="1"/>
</dbReference>
<dbReference type="Pfam" id="PF13472">
    <property type="entry name" value="Lipase_GDSL_2"/>
    <property type="match status" value="1"/>
</dbReference>
<dbReference type="PANTHER" id="PTHR30383">
    <property type="entry name" value="THIOESTERASE 1/PROTEASE 1/LYSOPHOSPHOLIPASE L1"/>
    <property type="match status" value="1"/>
</dbReference>
<feature type="chain" id="PRO_5003142643" evidence="1">
    <location>
        <begin position="29"/>
        <end position="208"/>
    </location>
</feature>
<feature type="signal peptide" evidence="1">
    <location>
        <begin position="1"/>
        <end position="28"/>
    </location>
</feature>
<dbReference type="SUPFAM" id="SSF52266">
    <property type="entry name" value="SGNH hydrolase"/>
    <property type="match status" value="1"/>
</dbReference>
<protein>
    <submittedName>
        <fullName evidence="3">Arylesterase</fullName>
    </submittedName>
</protein>